<reference evidence="7" key="2">
    <citation type="submission" date="2025-09" db="UniProtKB">
        <authorList>
            <consortium name="Ensembl"/>
        </authorList>
    </citation>
    <scope>IDENTIFICATION</scope>
</reference>
<feature type="transmembrane region" description="Helical" evidence="6">
    <location>
        <begin position="89"/>
        <end position="106"/>
    </location>
</feature>
<evidence type="ECO:0000256" key="6">
    <source>
        <dbReference type="SAM" id="Phobius"/>
    </source>
</evidence>
<reference evidence="7" key="1">
    <citation type="submission" date="2025-08" db="UniProtKB">
        <authorList>
            <consortium name="Ensembl"/>
        </authorList>
    </citation>
    <scope>IDENTIFICATION</scope>
</reference>
<evidence type="ECO:0000256" key="5">
    <source>
        <dbReference type="ARBA" id="ARBA00023136"/>
    </source>
</evidence>
<evidence type="ECO:0000256" key="2">
    <source>
        <dbReference type="ARBA" id="ARBA00009565"/>
    </source>
</evidence>
<dbReference type="AlphaFoldDB" id="A0A2K5F0E4"/>
<dbReference type="PANTHER" id="PTHR23320:SF8">
    <property type="entry name" value="MEMBRANE-SPANNING 4-DOMAINS SUBFAMILY A MEMBER 7"/>
    <property type="match status" value="1"/>
</dbReference>
<evidence type="ECO:0000256" key="1">
    <source>
        <dbReference type="ARBA" id="ARBA00004141"/>
    </source>
</evidence>
<evidence type="ECO:0000256" key="3">
    <source>
        <dbReference type="ARBA" id="ARBA00022692"/>
    </source>
</evidence>
<dbReference type="GeneID" id="105718595"/>
<proteinExistence type="inferred from homology"/>
<dbReference type="PANTHER" id="PTHR23320">
    <property type="entry name" value="MEMBRANE-SPANNING 4-DOMAINS SUBFAMILY A MS4A -RELATED"/>
    <property type="match status" value="1"/>
</dbReference>
<dbReference type="InterPro" id="IPR030417">
    <property type="entry name" value="MS4A"/>
</dbReference>
<evidence type="ECO:0000313" key="7">
    <source>
        <dbReference type="Ensembl" id="ENSANAP00000038962.1"/>
    </source>
</evidence>
<comment type="subcellular location">
    <subcellularLocation>
        <location evidence="1">Membrane</location>
        <topology evidence="1">Multi-pass membrane protein</topology>
    </subcellularLocation>
</comment>
<name>A0A2K5F0E4_AOTNA</name>
<keyword evidence="3 6" id="KW-0812">Transmembrane</keyword>
<dbReference type="Ensembl" id="ENSANAT00000057058.1">
    <property type="protein sequence ID" value="ENSANAP00000038962.1"/>
    <property type="gene ID" value="ENSANAG00000036913.1"/>
</dbReference>
<dbReference type="GO" id="GO:0005802">
    <property type="term" value="C:trans-Golgi network"/>
    <property type="evidence" value="ECO:0007669"/>
    <property type="project" value="Ensembl"/>
</dbReference>
<feature type="transmembrane region" description="Helical" evidence="6">
    <location>
        <begin position="175"/>
        <end position="201"/>
    </location>
</feature>
<gene>
    <name evidence="7" type="primary">MS4A7</name>
</gene>
<feature type="transmembrane region" description="Helical" evidence="6">
    <location>
        <begin position="47"/>
        <end position="69"/>
    </location>
</feature>
<keyword evidence="8" id="KW-1185">Reference proteome</keyword>
<dbReference type="Pfam" id="PF04103">
    <property type="entry name" value="CD20"/>
    <property type="match status" value="1"/>
</dbReference>
<keyword evidence="5 6" id="KW-0472">Membrane</keyword>
<sequence>MLLQSQTMRAFDIFTPKGITIPEREKPGHMYQKEDYLQSGLPKEATVLGTVQILCCLMISSLGVILVFASYPSRFNSVISTTLMSGYPFLGALCFGVTGSLSIISGKQSTKPFDLSSLTSNAVSSVTAGAGLLLLADSVVALRTASQHCGSEKEYLSSLPYSEYYYPIYEIRDCLLTSVSLTGVLVVMLIFTVLELLFAAYSSVFWWKQLYSNNPGVSVLTCHIISAVSQVQATIIQAQKSGKRKNQLLFMRCMWKATFIIYKMCLNKWSPS</sequence>
<dbReference type="CTD" id="58475"/>
<organism evidence="7 8">
    <name type="scientific">Aotus nancymaae</name>
    <name type="common">Ma's night monkey</name>
    <dbReference type="NCBI Taxonomy" id="37293"/>
    <lineage>
        <taxon>Eukaryota</taxon>
        <taxon>Metazoa</taxon>
        <taxon>Chordata</taxon>
        <taxon>Craniata</taxon>
        <taxon>Vertebrata</taxon>
        <taxon>Euteleostomi</taxon>
        <taxon>Mammalia</taxon>
        <taxon>Eutheria</taxon>
        <taxon>Euarchontoglires</taxon>
        <taxon>Primates</taxon>
        <taxon>Haplorrhini</taxon>
        <taxon>Platyrrhini</taxon>
        <taxon>Aotidae</taxon>
        <taxon>Aotus</taxon>
    </lineage>
</organism>
<dbReference type="GeneTree" id="ENSGT00940000162779"/>
<evidence type="ECO:0000313" key="8">
    <source>
        <dbReference type="Proteomes" id="UP000233020"/>
    </source>
</evidence>
<comment type="similarity">
    <text evidence="2">Belongs to the MS4A family.</text>
</comment>
<accession>A0A2K5F0E4</accession>
<protein>
    <submittedName>
        <fullName evidence="7">Membrane spanning 4-domains A7</fullName>
    </submittedName>
</protein>
<dbReference type="OrthoDB" id="9837183at2759"/>
<dbReference type="GO" id="GO:0007166">
    <property type="term" value="P:cell surface receptor signaling pathway"/>
    <property type="evidence" value="ECO:0007669"/>
    <property type="project" value="TreeGrafter"/>
</dbReference>
<dbReference type="STRING" id="37293.ENSANAP00000038962"/>
<dbReference type="Proteomes" id="UP000233020">
    <property type="component" value="Unplaced"/>
</dbReference>
<dbReference type="InterPro" id="IPR007237">
    <property type="entry name" value="CD20-like"/>
</dbReference>
<evidence type="ECO:0000256" key="4">
    <source>
        <dbReference type="ARBA" id="ARBA00022989"/>
    </source>
</evidence>
<dbReference type="GO" id="GO:0005886">
    <property type="term" value="C:plasma membrane"/>
    <property type="evidence" value="ECO:0007669"/>
    <property type="project" value="TreeGrafter"/>
</dbReference>
<dbReference type="KEGG" id="anan:105718595"/>
<keyword evidence="4 6" id="KW-1133">Transmembrane helix</keyword>